<feature type="domain" description="Disease resistance protein At4g27190-like leucine-rich repeats" evidence="2">
    <location>
        <begin position="14"/>
        <end position="155"/>
    </location>
</feature>
<dbReference type="Proteomes" id="UP000265520">
    <property type="component" value="Unassembled WGS sequence"/>
</dbReference>
<dbReference type="SUPFAM" id="SSF52047">
    <property type="entry name" value="RNI-like"/>
    <property type="match status" value="1"/>
</dbReference>
<dbReference type="EMBL" id="LXQA010043267">
    <property type="protein sequence ID" value="MCI00456.1"/>
    <property type="molecule type" value="Genomic_DNA"/>
</dbReference>
<protein>
    <recommendedName>
        <fullName evidence="2">Disease resistance protein At4g27190-like leucine-rich repeats domain-containing protein</fullName>
    </recommendedName>
</protein>
<dbReference type="PANTHER" id="PTHR33463">
    <property type="entry name" value="NB-ARC DOMAIN-CONTAINING PROTEIN-RELATED"/>
    <property type="match status" value="1"/>
</dbReference>
<evidence type="ECO:0000259" key="2">
    <source>
        <dbReference type="Pfam" id="PF23247"/>
    </source>
</evidence>
<organism evidence="3 4">
    <name type="scientific">Trifolium medium</name>
    <dbReference type="NCBI Taxonomy" id="97028"/>
    <lineage>
        <taxon>Eukaryota</taxon>
        <taxon>Viridiplantae</taxon>
        <taxon>Streptophyta</taxon>
        <taxon>Embryophyta</taxon>
        <taxon>Tracheophyta</taxon>
        <taxon>Spermatophyta</taxon>
        <taxon>Magnoliopsida</taxon>
        <taxon>eudicotyledons</taxon>
        <taxon>Gunneridae</taxon>
        <taxon>Pentapetalae</taxon>
        <taxon>rosids</taxon>
        <taxon>fabids</taxon>
        <taxon>Fabales</taxon>
        <taxon>Fabaceae</taxon>
        <taxon>Papilionoideae</taxon>
        <taxon>50 kb inversion clade</taxon>
        <taxon>NPAAA clade</taxon>
        <taxon>Hologalegina</taxon>
        <taxon>IRL clade</taxon>
        <taxon>Trifolieae</taxon>
        <taxon>Trifolium</taxon>
    </lineage>
</organism>
<evidence type="ECO:0000256" key="1">
    <source>
        <dbReference type="ARBA" id="ARBA00022821"/>
    </source>
</evidence>
<dbReference type="Gene3D" id="3.80.10.10">
    <property type="entry name" value="Ribonuclease Inhibitor"/>
    <property type="match status" value="2"/>
</dbReference>
<feature type="domain" description="Disease resistance protein At4g27190-like leucine-rich repeats" evidence="2">
    <location>
        <begin position="157"/>
        <end position="208"/>
    </location>
</feature>
<gene>
    <name evidence="3" type="ORF">A2U01_0021474</name>
</gene>
<reference evidence="3 4" key="1">
    <citation type="journal article" date="2018" name="Front. Plant Sci.">
        <title>Red Clover (Trifolium pratense) and Zigzag Clover (T. medium) - A Picture of Genomic Similarities and Differences.</title>
        <authorList>
            <person name="Dluhosova J."/>
            <person name="Istvanek J."/>
            <person name="Nedelnik J."/>
            <person name="Repkova J."/>
        </authorList>
    </citation>
    <scope>NUCLEOTIDE SEQUENCE [LARGE SCALE GENOMIC DNA]</scope>
    <source>
        <strain evidence="4">cv. 10/8</strain>
        <tissue evidence="3">Leaf</tissue>
    </source>
</reference>
<evidence type="ECO:0000313" key="3">
    <source>
        <dbReference type="EMBL" id="MCI00456.1"/>
    </source>
</evidence>
<sequence length="282" mass="32020">VEIDLLVLGDSLLFQKIWLRSVAVPDSFLCNLTSLIVEGCGFLSNAIIPSHLLHSLSNLEKLQVRKCNYAKAIFDETKMNNMGPASNPLSFRIKILILEQLPILEHIWNEGPQGILSLPLLEKVIVDGCKGMKYLFPASEVKMDRLETLHVKNCDMLVEIWNEVQKRSLSLPLLEEVIVDGCTGIKSLFPASEVKMVRLKTLHVINCDMLVEIIAKQNIAAEKQNEKIFSSVTSLKLWNLPNLRWMFPGMDILKWPKLEELDILHCQDSFLTKMASLSKVWL</sequence>
<keyword evidence="4" id="KW-1185">Reference proteome</keyword>
<evidence type="ECO:0000313" key="4">
    <source>
        <dbReference type="Proteomes" id="UP000265520"/>
    </source>
</evidence>
<feature type="non-terminal residue" evidence="3">
    <location>
        <position position="1"/>
    </location>
</feature>
<dbReference type="InterPro" id="IPR032675">
    <property type="entry name" value="LRR_dom_sf"/>
</dbReference>
<keyword evidence="1" id="KW-0611">Plant defense</keyword>
<dbReference type="InterPro" id="IPR057135">
    <property type="entry name" value="At4g27190-like_LRR"/>
</dbReference>
<accession>A0A392NMZ3</accession>
<proteinExistence type="predicted"/>
<dbReference type="AlphaFoldDB" id="A0A392NMZ3"/>
<dbReference type="InterPro" id="IPR050905">
    <property type="entry name" value="Plant_NBS-LRR"/>
</dbReference>
<comment type="caution">
    <text evidence="3">The sequence shown here is derived from an EMBL/GenBank/DDBJ whole genome shotgun (WGS) entry which is preliminary data.</text>
</comment>
<dbReference type="Pfam" id="PF23247">
    <property type="entry name" value="LRR_RPS2"/>
    <property type="match status" value="2"/>
</dbReference>
<dbReference type="PANTHER" id="PTHR33463:SF209">
    <property type="entry name" value="DISEASE RESISTANCE PROTEIN RPS2-LIKE"/>
    <property type="match status" value="1"/>
</dbReference>
<name>A0A392NMZ3_9FABA</name>